<name>A0A443ZSP1_9PSED</name>
<evidence type="ECO:0008006" key="4">
    <source>
        <dbReference type="Google" id="ProtNLM"/>
    </source>
</evidence>
<evidence type="ECO:0000313" key="2">
    <source>
        <dbReference type="EMBL" id="RWU22390.1"/>
    </source>
</evidence>
<organism evidence="2 3">
    <name type="scientific">Pseudomonas alkylphenolica</name>
    <dbReference type="NCBI Taxonomy" id="237609"/>
    <lineage>
        <taxon>Bacteria</taxon>
        <taxon>Pseudomonadati</taxon>
        <taxon>Pseudomonadota</taxon>
        <taxon>Gammaproteobacteria</taxon>
        <taxon>Pseudomonadales</taxon>
        <taxon>Pseudomonadaceae</taxon>
        <taxon>Pseudomonas</taxon>
    </lineage>
</organism>
<gene>
    <name evidence="2" type="ORF">DM813_14535</name>
</gene>
<dbReference type="Proteomes" id="UP000288983">
    <property type="component" value="Unassembled WGS sequence"/>
</dbReference>
<dbReference type="NCBIfam" id="NF033927">
    <property type="entry name" value="alph_xenorhab_B"/>
    <property type="match status" value="1"/>
</dbReference>
<feature type="coiled-coil region" evidence="1">
    <location>
        <begin position="231"/>
        <end position="258"/>
    </location>
</feature>
<dbReference type="InterPro" id="IPR047760">
    <property type="entry name" value="XaxB-like"/>
</dbReference>
<reference evidence="2 3" key="1">
    <citation type="submission" date="2018-06" db="EMBL/GenBank/DDBJ databases">
        <title>Bacteria isolated from soil of Wuhan.</title>
        <authorList>
            <person name="Wei X."/>
            <person name="Chunhua H."/>
        </authorList>
    </citation>
    <scope>NUCLEOTIDE SEQUENCE [LARGE SCALE GENOMIC DNA]</scope>
    <source>
        <strain evidence="3">xwS2</strain>
    </source>
</reference>
<keyword evidence="1" id="KW-0175">Coiled coil</keyword>
<feature type="coiled-coil region" evidence="1">
    <location>
        <begin position="151"/>
        <end position="178"/>
    </location>
</feature>
<sequence>MKDNVVSLHTRLRTPEMTKILSVASAYSGYWEKRTFDFLPLLHASVERHYKGILRCVEYFAKNSEVLAVSIKSENIELLLNDLKASAGDAEEEEFLLEEIQRSLANIGNKLDVLLSGVETATKSISSLPVYDASRDHTNYQATRTQLADRLQAISTALTDKRAELAELERVIGVFEANGVEKAFEGKLPTVEQVQALAASGATPAGAALAVEQAVEALNKLLSGVQEVKQYSQLQGRRRALQTEVNELVAEQREQEKRGAQIESYLNALSEYSPLVEKRLEWLAEKNQIRAHLTTVRNQLRNNDLKGAESVEGVNKLLAELLIYVRHIVAEFKKSF</sequence>
<dbReference type="EMBL" id="QJRG01000044">
    <property type="protein sequence ID" value="RWU22390.1"/>
    <property type="molecule type" value="Genomic_DNA"/>
</dbReference>
<accession>A0A443ZSP1</accession>
<comment type="caution">
    <text evidence="2">The sequence shown here is derived from an EMBL/GenBank/DDBJ whole genome shotgun (WGS) entry which is preliminary data.</text>
</comment>
<evidence type="ECO:0000313" key="3">
    <source>
        <dbReference type="Proteomes" id="UP000288983"/>
    </source>
</evidence>
<proteinExistence type="predicted"/>
<dbReference type="AlphaFoldDB" id="A0A443ZSP1"/>
<evidence type="ECO:0000256" key="1">
    <source>
        <dbReference type="SAM" id="Coils"/>
    </source>
</evidence>
<protein>
    <recommendedName>
        <fullName evidence="4">Alpha-xenorhabdolysin family binary toxin subunit B</fullName>
    </recommendedName>
</protein>
<dbReference type="OrthoDB" id="6899362at2"/>
<dbReference type="RefSeq" id="WP_128324060.1">
    <property type="nucleotide sequence ID" value="NZ_QJRG01000044.1"/>
</dbReference>